<proteinExistence type="predicted"/>
<evidence type="ECO:0000313" key="1">
    <source>
        <dbReference type="EMBL" id="CAG9707397.1"/>
    </source>
</evidence>
<dbReference type="STRING" id="137838.GCA_001458595_02729"/>
<accession>A0A2A7MI28</accession>
<evidence type="ECO:0000313" key="2">
    <source>
        <dbReference type="EMBL" id="CAI3646244.1"/>
    </source>
</evidence>
<organism evidence="3 5">
    <name type="scientific">Clostridium neonatale</name>
    <dbReference type="NCBI Taxonomy" id="137838"/>
    <lineage>
        <taxon>Bacteria</taxon>
        <taxon>Bacillati</taxon>
        <taxon>Bacillota</taxon>
        <taxon>Clostridia</taxon>
        <taxon>Eubacteriales</taxon>
        <taxon>Clostridiaceae</taxon>
        <taxon>Clostridium</taxon>
    </lineage>
</organism>
<dbReference type="RefSeq" id="WP_058295484.1">
    <property type="nucleotide sequence ID" value="NZ_CAKJVD010000050.1"/>
</dbReference>
<reference evidence="1" key="3">
    <citation type="submission" date="2021-10" db="EMBL/GenBank/DDBJ databases">
        <authorList>
            <person name="Mesa V."/>
        </authorList>
    </citation>
    <scope>NUCLEOTIDE SEQUENCE</scope>
    <source>
        <strain evidence="1">CC3_PB</strain>
    </source>
</reference>
<dbReference type="Proteomes" id="UP001189143">
    <property type="component" value="Unassembled WGS sequence"/>
</dbReference>
<gene>
    <name evidence="2" type="ORF">CNEO2_500017</name>
    <name evidence="1" type="ORF">CNEO_43003</name>
    <name evidence="4" type="ORF">CNEONATNEC25_02354</name>
    <name evidence="3" type="ORF">CQ394_06295</name>
</gene>
<reference evidence="3 5" key="1">
    <citation type="submission" date="2017-10" db="EMBL/GenBank/DDBJ databases">
        <title>Effective Description of Clostridium neonatale sp. nov. linked to necrotizing enterocolitis in neonates and a clarification of species assignable to the genus Clostridium (Prazmowski 1880) emend. Lawson and Rainey 2016.</title>
        <authorList>
            <person name="Bernard K."/>
            <person name="Burdz T."/>
            <person name="Wiebe D."/>
            <person name="Balcewich B."/>
            <person name="Alfa M."/>
            <person name="Bernier A.-M."/>
        </authorList>
    </citation>
    <scope>NUCLEOTIDE SEQUENCE [LARGE SCALE GENOMIC DNA]</scope>
    <source>
        <strain evidence="3 5">LCDC99A005</strain>
    </source>
</reference>
<dbReference type="OrthoDB" id="48384at2"/>
<reference evidence="4 6" key="2">
    <citation type="submission" date="2018-06" db="EMBL/GenBank/DDBJ databases">
        <authorList>
            <consortium name="IHU Genomes"/>
        </authorList>
    </citation>
    <scope>NUCLEOTIDE SEQUENCE [LARGE SCALE GENOMIC DNA]</scope>
    <source>
        <strain evidence="4 6">NEC25</strain>
    </source>
</reference>
<name>A0A2A7MI28_9CLOT</name>
<evidence type="ECO:0000313" key="3">
    <source>
        <dbReference type="EMBL" id="PEG31326.1"/>
    </source>
</evidence>
<reference evidence="2" key="4">
    <citation type="submission" date="2022-10" db="EMBL/GenBank/DDBJ databases">
        <authorList>
            <person name="Aires J."/>
            <person name="Mesa V."/>
        </authorList>
    </citation>
    <scope>NUCLEOTIDE SEQUENCE</scope>
    <source>
        <strain evidence="2">Clostridium neonatale JD116</strain>
    </source>
</reference>
<dbReference type="EMBL" id="CAMTCP010000249">
    <property type="protein sequence ID" value="CAI3646244.1"/>
    <property type="molecule type" value="Genomic_DNA"/>
</dbReference>
<dbReference type="Proteomes" id="UP000220840">
    <property type="component" value="Unassembled WGS sequence"/>
</dbReference>
<evidence type="ECO:0000313" key="4">
    <source>
        <dbReference type="EMBL" id="VCT84753.1"/>
    </source>
</evidence>
<evidence type="ECO:0000313" key="6">
    <source>
        <dbReference type="Proteomes" id="UP000431451"/>
    </source>
</evidence>
<evidence type="ECO:0000313" key="5">
    <source>
        <dbReference type="Proteomes" id="UP000220840"/>
    </source>
</evidence>
<dbReference type="EMBL" id="UWJD01000002">
    <property type="protein sequence ID" value="VCT84753.1"/>
    <property type="molecule type" value="Genomic_DNA"/>
</dbReference>
<dbReference type="GeneID" id="68877753"/>
<dbReference type="EMBL" id="CAKJVE010000004">
    <property type="protein sequence ID" value="CAG9707397.1"/>
    <property type="molecule type" value="Genomic_DNA"/>
</dbReference>
<sequence length="148" mass="18075">MKVELNDVIEAIEFENELLNHFYNKKTGVIIYKEDFTTASYNAEDIKRLDELEEWERELVINLHDLKENPEDYIQLPVKDESYELNIMMEFCNSFSDISMPDKIEKEEDLRKIIQDKNLLSEWYDYREYREREIAIKWCDENNIEYIV</sequence>
<dbReference type="AlphaFoldDB" id="A0A2A7MI28"/>
<dbReference type="EMBL" id="PDCJ01000001">
    <property type="protein sequence ID" value="PEG31326.1"/>
    <property type="molecule type" value="Genomic_DNA"/>
</dbReference>
<dbReference type="Proteomes" id="UP000431451">
    <property type="component" value="Unassembled WGS sequence"/>
</dbReference>
<protein>
    <submittedName>
        <fullName evidence="3">Uncharacterized protein</fullName>
    </submittedName>
</protein>
<dbReference type="Proteomes" id="UP000789738">
    <property type="component" value="Unassembled WGS sequence"/>
</dbReference>
<keyword evidence="5" id="KW-1185">Reference proteome</keyword>